<dbReference type="EMBL" id="CP111023">
    <property type="protein sequence ID" value="WAR21971.1"/>
    <property type="molecule type" value="Genomic_DNA"/>
</dbReference>
<name>A0ABY7FRZ0_MYAAR</name>
<feature type="transmembrane region" description="Helical" evidence="1">
    <location>
        <begin position="262"/>
        <end position="287"/>
    </location>
</feature>
<reference evidence="2" key="1">
    <citation type="submission" date="2022-11" db="EMBL/GenBank/DDBJ databases">
        <title>Centuries of genome instability and evolution in soft-shell clam transmissible cancer (bioRxiv).</title>
        <authorList>
            <person name="Hart S.F.M."/>
            <person name="Yonemitsu M.A."/>
            <person name="Giersch R.M."/>
            <person name="Beal B.F."/>
            <person name="Arriagada G."/>
            <person name="Davis B.W."/>
            <person name="Ostrander E.A."/>
            <person name="Goff S.P."/>
            <person name="Metzger M.J."/>
        </authorList>
    </citation>
    <scope>NUCLEOTIDE SEQUENCE</scope>
    <source>
        <strain evidence="2">MELC-2E11</strain>
        <tissue evidence="2">Siphon/mantle</tissue>
    </source>
</reference>
<keyword evidence="3" id="KW-1185">Reference proteome</keyword>
<feature type="transmembrane region" description="Helical" evidence="1">
    <location>
        <begin position="69"/>
        <end position="89"/>
    </location>
</feature>
<protein>
    <recommendedName>
        <fullName evidence="4">G-protein coupled receptors family 1 profile domain-containing protein</fullName>
    </recommendedName>
</protein>
<evidence type="ECO:0000313" key="2">
    <source>
        <dbReference type="EMBL" id="WAR21971.1"/>
    </source>
</evidence>
<dbReference type="Proteomes" id="UP001164746">
    <property type="component" value="Chromosome 12"/>
</dbReference>
<keyword evidence="1" id="KW-0812">Transmembrane</keyword>
<sequence>MDNFTINKTVYMGQGALHASQQPDDLSTVMFIFKLFQSGLIFTALVAGVICVGHVVFVRRKNCRNTTTLFAVMLSGFLHMIACVCMLTISEKYTTRLANLGHLSAGSCMDYSMTAALANAVVLVFIVHNIFVQNFKWSVCSCLAYAVTLGSIVTGSVFILKIVPQNSQLPVAQQSLVTLGTAGSQHVEVFWSVCQKNAHEERWALLTEYVLIYLPVIVTVLVALCINKTKQTEVDTTELRILSNIECNVPGLKCDCVQLNTAMVAVLIYSAIVLLMVRPGYIMYAYATSGYFRDILPSLLQTVMFTFICSEYIGKVLIRPQYCNNEVKSSCNCDCEHMSKPLMDV</sequence>
<keyword evidence="1" id="KW-1133">Transmembrane helix</keyword>
<feature type="transmembrane region" description="Helical" evidence="1">
    <location>
        <begin position="35"/>
        <end position="57"/>
    </location>
</feature>
<gene>
    <name evidence="2" type="ORF">MAR_015945</name>
</gene>
<feature type="transmembrane region" description="Helical" evidence="1">
    <location>
        <begin position="299"/>
        <end position="318"/>
    </location>
</feature>
<organism evidence="2 3">
    <name type="scientific">Mya arenaria</name>
    <name type="common">Soft-shell clam</name>
    <dbReference type="NCBI Taxonomy" id="6604"/>
    <lineage>
        <taxon>Eukaryota</taxon>
        <taxon>Metazoa</taxon>
        <taxon>Spiralia</taxon>
        <taxon>Lophotrochozoa</taxon>
        <taxon>Mollusca</taxon>
        <taxon>Bivalvia</taxon>
        <taxon>Autobranchia</taxon>
        <taxon>Heteroconchia</taxon>
        <taxon>Euheterodonta</taxon>
        <taxon>Imparidentia</taxon>
        <taxon>Neoheterodontei</taxon>
        <taxon>Myida</taxon>
        <taxon>Myoidea</taxon>
        <taxon>Myidae</taxon>
        <taxon>Mya</taxon>
    </lineage>
</organism>
<accession>A0ABY7FRZ0</accession>
<feature type="transmembrane region" description="Helical" evidence="1">
    <location>
        <begin position="143"/>
        <end position="163"/>
    </location>
</feature>
<feature type="transmembrane region" description="Helical" evidence="1">
    <location>
        <begin position="109"/>
        <end position="131"/>
    </location>
</feature>
<keyword evidence="1" id="KW-0472">Membrane</keyword>
<feature type="transmembrane region" description="Helical" evidence="1">
    <location>
        <begin position="209"/>
        <end position="226"/>
    </location>
</feature>
<proteinExistence type="predicted"/>
<evidence type="ECO:0008006" key="4">
    <source>
        <dbReference type="Google" id="ProtNLM"/>
    </source>
</evidence>
<evidence type="ECO:0000313" key="3">
    <source>
        <dbReference type="Proteomes" id="UP001164746"/>
    </source>
</evidence>
<evidence type="ECO:0000256" key="1">
    <source>
        <dbReference type="SAM" id="Phobius"/>
    </source>
</evidence>